<proteinExistence type="predicted"/>
<dbReference type="Proteomes" id="UP001597119">
    <property type="component" value="Unassembled WGS sequence"/>
</dbReference>
<dbReference type="Gene3D" id="2.60.40.420">
    <property type="entry name" value="Cupredoxins - blue copper proteins"/>
    <property type="match status" value="1"/>
</dbReference>
<evidence type="ECO:0000256" key="2">
    <source>
        <dbReference type="ARBA" id="ARBA00022448"/>
    </source>
</evidence>
<feature type="binding site" evidence="7">
    <location>
        <position position="134"/>
    </location>
    <ligand>
        <name>Cu cation</name>
        <dbReference type="ChEBI" id="CHEBI:23378"/>
    </ligand>
</feature>
<feature type="binding site" evidence="7">
    <location>
        <position position="137"/>
    </location>
    <ligand>
        <name>Cu cation</name>
        <dbReference type="ChEBI" id="CHEBI:23378"/>
    </ligand>
</feature>
<gene>
    <name evidence="10" type="ORF">ACFR9U_05160</name>
</gene>
<evidence type="ECO:0000256" key="7">
    <source>
        <dbReference type="PIRSR" id="PIRSR602387-1"/>
    </source>
</evidence>
<evidence type="ECO:0000256" key="3">
    <source>
        <dbReference type="ARBA" id="ARBA00022723"/>
    </source>
</evidence>
<comment type="caution">
    <text evidence="10">The sequence shown here is derived from an EMBL/GenBank/DDBJ whole genome shotgun (WGS) entry which is preliminary data.</text>
</comment>
<sequence length="210" mass="21605">MGSAHTVSRRALLRTTAGATAAASATGVAAAQGASEIDEYLSDADNYDEIVDETGSGTVTVQTGAQGNGGAFAFEPAAVQVDPGTTIQWEWTGEGGGHNVVDEEGAFDSGTPVAEAGVNFEHTFEEEGVFLYYCAPHKSLGMKGAVVVGALPEGGGGGGEAAAEVDPEHMGVPFQAHWVGIVTMLMMFVTLIFTFFLLKYGESSHASHGD</sequence>
<dbReference type="InterPro" id="IPR008972">
    <property type="entry name" value="Cupredoxin"/>
</dbReference>
<evidence type="ECO:0000256" key="8">
    <source>
        <dbReference type="SAM" id="Phobius"/>
    </source>
</evidence>
<name>A0ABD6C8H3_9EURY</name>
<dbReference type="NCBIfam" id="TIGR03102">
    <property type="entry name" value="halo_cynanin"/>
    <property type="match status" value="1"/>
</dbReference>
<keyword evidence="4" id="KW-0249">Electron transport</keyword>
<feature type="binding site" evidence="7">
    <location>
        <position position="142"/>
    </location>
    <ligand>
        <name>Cu cation</name>
        <dbReference type="ChEBI" id="CHEBI:23378"/>
    </ligand>
</feature>
<evidence type="ECO:0000313" key="11">
    <source>
        <dbReference type="Proteomes" id="UP001597119"/>
    </source>
</evidence>
<keyword evidence="3 7" id="KW-0479">Metal-binding</keyword>
<reference evidence="10 11" key="1">
    <citation type="journal article" date="2019" name="Int. J. Syst. Evol. Microbiol.">
        <title>The Global Catalogue of Microorganisms (GCM) 10K type strain sequencing project: providing services to taxonomists for standard genome sequencing and annotation.</title>
        <authorList>
            <consortium name="The Broad Institute Genomics Platform"/>
            <consortium name="The Broad Institute Genome Sequencing Center for Infectious Disease"/>
            <person name="Wu L."/>
            <person name="Ma J."/>
        </authorList>
    </citation>
    <scope>NUCLEOTIDE SEQUENCE [LARGE SCALE GENOMIC DNA]</scope>
    <source>
        <strain evidence="10 11">CGMCC 1.12125</strain>
    </source>
</reference>
<feature type="binding site" evidence="7">
    <location>
        <position position="98"/>
    </location>
    <ligand>
        <name>Cu cation</name>
        <dbReference type="ChEBI" id="CHEBI:23378"/>
    </ligand>
</feature>
<dbReference type="InterPro" id="IPR017533">
    <property type="entry name" value="Halocyanin"/>
</dbReference>
<evidence type="ECO:0000256" key="5">
    <source>
        <dbReference type="ARBA" id="ARBA00023008"/>
    </source>
</evidence>
<keyword evidence="8" id="KW-0812">Transmembrane</keyword>
<comment type="subcellular location">
    <subcellularLocation>
        <location evidence="1">Membrane</location>
    </subcellularLocation>
</comment>
<keyword evidence="6 8" id="KW-0472">Membrane</keyword>
<evidence type="ECO:0000256" key="6">
    <source>
        <dbReference type="ARBA" id="ARBA00023136"/>
    </source>
</evidence>
<evidence type="ECO:0000256" key="4">
    <source>
        <dbReference type="ARBA" id="ARBA00022982"/>
    </source>
</evidence>
<dbReference type="EMBL" id="JBHUDJ010000002">
    <property type="protein sequence ID" value="MFD1586359.1"/>
    <property type="molecule type" value="Genomic_DNA"/>
</dbReference>
<keyword evidence="2" id="KW-0813">Transport</keyword>
<comment type="cofactor">
    <cofactor evidence="7">
        <name>Cu(2+)</name>
        <dbReference type="ChEBI" id="CHEBI:29036"/>
    </cofactor>
    <text evidence="7">The crystal structure with reduced Cu(1+) has also been determined.</text>
</comment>
<keyword evidence="8" id="KW-1133">Transmembrane helix</keyword>
<dbReference type="PANTHER" id="PTHR34192">
    <property type="entry name" value="PLASTOCYANIN MAJOR ISOFORM, CHLOROPLASTIC-RELATED"/>
    <property type="match status" value="1"/>
</dbReference>
<protein>
    <submittedName>
        <fullName evidence="10">Halocyanin domain-containing protein</fullName>
    </submittedName>
</protein>
<dbReference type="GO" id="GO:0016020">
    <property type="term" value="C:membrane"/>
    <property type="evidence" value="ECO:0007669"/>
    <property type="project" value="UniProtKB-SubCell"/>
</dbReference>
<evidence type="ECO:0000256" key="1">
    <source>
        <dbReference type="ARBA" id="ARBA00004370"/>
    </source>
</evidence>
<evidence type="ECO:0000259" key="9">
    <source>
        <dbReference type="Pfam" id="PF00127"/>
    </source>
</evidence>
<dbReference type="InterPro" id="IPR000923">
    <property type="entry name" value="BlueCu_1"/>
</dbReference>
<dbReference type="CDD" id="cd04220">
    <property type="entry name" value="Halocyanin"/>
    <property type="match status" value="1"/>
</dbReference>
<dbReference type="SUPFAM" id="SSF49503">
    <property type="entry name" value="Cupredoxins"/>
    <property type="match status" value="1"/>
</dbReference>
<dbReference type="InterPro" id="IPR006311">
    <property type="entry name" value="TAT_signal"/>
</dbReference>
<keyword evidence="5 7" id="KW-0186">Copper</keyword>
<dbReference type="InterPro" id="IPR002387">
    <property type="entry name" value="Plastocyanin"/>
</dbReference>
<dbReference type="Pfam" id="PF00127">
    <property type="entry name" value="Copper-bind"/>
    <property type="match status" value="1"/>
</dbReference>
<feature type="domain" description="Blue (type 1) copper" evidence="9">
    <location>
        <begin position="65"/>
        <end position="148"/>
    </location>
</feature>
<dbReference type="RefSeq" id="WP_247379932.1">
    <property type="nucleotide sequence ID" value="NZ_JALLGV010000007.1"/>
</dbReference>
<organism evidence="10 11">
    <name type="scientific">Halorientalis brevis</name>
    <dbReference type="NCBI Taxonomy" id="1126241"/>
    <lineage>
        <taxon>Archaea</taxon>
        <taxon>Methanobacteriati</taxon>
        <taxon>Methanobacteriota</taxon>
        <taxon>Stenosarchaea group</taxon>
        <taxon>Halobacteria</taxon>
        <taxon>Halobacteriales</taxon>
        <taxon>Haloarculaceae</taxon>
        <taxon>Halorientalis</taxon>
    </lineage>
</organism>
<dbReference type="PANTHER" id="PTHR34192:SF10">
    <property type="entry name" value="PLASTOCYANIN MAJOR ISOFORM, CHLOROPLASTIC-RELATED"/>
    <property type="match status" value="1"/>
</dbReference>
<dbReference type="PRINTS" id="PR00157">
    <property type="entry name" value="PLASTOCYANIN"/>
</dbReference>
<dbReference type="AlphaFoldDB" id="A0ABD6C8H3"/>
<evidence type="ECO:0000313" key="10">
    <source>
        <dbReference type="EMBL" id="MFD1586359.1"/>
    </source>
</evidence>
<dbReference type="GO" id="GO:0046872">
    <property type="term" value="F:metal ion binding"/>
    <property type="evidence" value="ECO:0007669"/>
    <property type="project" value="UniProtKB-KW"/>
</dbReference>
<dbReference type="PROSITE" id="PS51318">
    <property type="entry name" value="TAT"/>
    <property type="match status" value="1"/>
</dbReference>
<accession>A0ABD6C8H3</accession>
<keyword evidence="11" id="KW-1185">Reference proteome</keyword>
<feature type="transmembrane region" description="Helical" evidence="8">
    <location>
        <begin position="178"/>
        <end position="198"/>
    </location>
</feature>